<sequence>MIFGNSPQRGIPDPASLQSATGRVTWLETSKGGLSFRLNGHDPRFVYAASWGEFPRVLSHLQSAAPITVYFAQPSERGGVAVWKLVAPNVSVRSFEDIAERRRRDNYLAFPLGLLCAVGALYFFDSAWRRYEERSAA</sequence>
<evidence type="ECO:0000256" key="1">
    <source>
        <dbReference type="SAM" id="Phobius"/>
    </source>
</evidence>
<dbReference type="Proteomes" id="UP001163624">
    <property type="component" value="Chromosome"/>
</dbReference>
<evidence type="ECO:0000313" key="2">
    <source>
        <dbReference type="EMBL" id="WAI50423.1"/>
    </source>
</evidence>
<keyword evidence="3" id="KW-1185">Reference proteome</keyword>
<organism evidence="2 3">
    <name type="scientific">Pseudomonas triclosanedens</name>
    <dbReference type="NCBI Taxonomy" id="2961893"/>
    <lineage>
        <taxon>Bacteria</taxon>
        <taxon>Pseudomonadati</taxon>
        <taxon>Pseudomonadota</taxon>
        <taxon>Gammaproteobacteria</taxon>
        <taxon>Pseudomonadales</taxon>
        <taxon>Pseudomonadaceae</taxon>
        <taxon>Pseudomonas</taxon>
    </lineage>
</organism>
<protein>
    <submittedName>
        <fullName evidence="2">Uncharacterized protein</fullName>
    </submittedName>
</protein>
<reference evidence="2" key="1">
    <citation type="submission" date="2022-11" db="EMBL/GenBank/DDBJ databases">
        <title>Pseudomonas triclosanedens sp. nov., a triclosan degrader isolated from activated sludge.</title>
        <authorList>
            <person name="Yin Y."/>
            <person name="Lu Z."/>
        </authorList>
    </citation>
    <scope>NUCLEOTIDE SEQUENCE</scope>
    <source>
        <strain evidence="2">ZM23</strain>
    </source>
</reference>
<name>A0ABY7A005_9PSED</name>
<keyword evidence="1" id="KW-0472">Membrane</keyword>
<dbReference type="EMBL" id="CP113432">
    <property type="protein sequence ID" value="WAI50423.1"/>
    <property type="molecule type" value="Genomic_DNA"/>
</dbReference>
<proteinExistence type="predicted"/>
<feature type="transmembrane region" description="Helical" evidence="1">
    <location>
        <begin position="107"/>
        <end position="124"/>
    </location>
</feature>
<accession>A0ABY7A005</accession>
<gene>
    <name evidence="2" type="ORF">OU419_03915</name>
</gene>
<evidence type="ECO:0000313" key="3">
    <source>
        <dbReference type="Proteomes" id="UP001163624"/>
    </source>
</evidence>
<keyword evidence="1" id="KW-0812">Transmembrane</keyword>
<keyword evidence="1" id="KW-1133">Transmembrane helix</keyword>
<dbReference type="RefSeq" id="WP_254471292.1">
    <property type="nucleotide sequence ID" value="NZ_CP113432.1"/>
</dbReference>